<sequence>MSGNGNQTGGGGMGGGGGGGGGGMMGPRLAITYAESNVQLVSIGLQMFMFLYGTIVFMESPRSARRGRFLYVLVSFTILALSIISTASGNWSNYNTLLNTVPGDQQRSRAAMERFGRGTPAYGVARISSTFIAFVGDGLLVYRCYFFWHDRKWVVVLPILTYIASVVMGFLQMLWLDVFPGWKIDYSVAWISLNAALNVLITATISFRLLMAYYKNSEFLPPGSSKLYLGVVAILVEAAFPLAITGIVLACFINQSQGSGATRPHQGVFRILYFFFLAISPQTIIFRVTTGRAVGRDLRTSGTTRRSAHTSTGMEFGINTGQGDTFNSMAHEDSVVPNAHKGKLADSRSESQLDEKQAGPTRIEVV</sequence>
<evidence type="ECO:0000256" key="1">
    <source>
        <dbReference type="SAM" id="MobiDB-lite"/>
    </source>
</evidence>
<evidence type="ECO:0000256" key="2">
    <source>
        <dbReference type="SAM" id="Phobius"/>
    </source>
</evidence>
<dbReference type="VEuPathDB" id="FungiDB:CC1G_09517"/>
<comment type="caution">
    <text evidence="3">The sequence shown here is derived from an EMBL/GenBank/DDBJ whole genome shotgun (WGS) entry which is preliminary data.</text>
</comment>
<keyword evidence="2" id="KW-0812">Transmembrane</keyword>
<dbReference type="AlphaFoldDB" id="A8P0U4"/>
<feature type="transmembrane region" description="Helical" evidence="2">
    <location>
        <begin position="154"/>
        <end position="175"/>
    </location>
</feature>
<dbReference type="OrthoDB" id="3351617at2759"/>
<evidence type="ECO:0000313" key="3">
    <source>
        <dbReference type="EMBL" id="EAU83848.1"/>
    </source>
</evidence>
<name>A8P0U4_COPC7</name>
<evidence type="ECO:0000313" key="4">
    <source>
        <dbReference type="Proteomes" id="UP000001861"/>
    </source>
</evidence>
<dbReference type="Proteomes" id="UP000001861">
    <property type="component" value="Unassembled WGS sequence"/>
</dbReference>
<feature type="transmembrane region" description="Helical" evidence="2">
    <location>
        <begin position="267"/>
        <end position="289"/>
    </location>
</feature>
<feature type="region of interest" description="Disordered" evidence="1">
    <location>
        <begin position="299"/>
        <end position="318"/>
    </location>
</feature>
<gene>
    <name evidence="3" type="ORF">CC1G_09517</name>
</gene>
<accession>A8P0U4</accession>
<feature type="transmembrane region" description="Helical" evidence="2">
    <location>
        <begin position="187"/>
        <end position="207"/>
    </location>
</feature>
<feature type="region of interest" description="Disordered" evidence="1">
    <location>
        <begin position="341"/>
        <end position="366"/>
    </location>
</feature>
<dbReference type="GeneID" id="6014531"/>
<feature type="compositionally biased region" description="Basic and acidic residues" evidence="1">
    <location>
        <begin position="343"/>
        <end position="357"/>
    </location>
</feature>
<feature type="transmembrane region" description="Helical" evidence="2">
    <location>
        <begin position="38"/>
        <end position="57"/>
    </location>
</feature>
<dbReference type="EMBL" id="AACS02000006">
    <property type="protein sequence ID" value="EAU83848.1"/>
    <property type="molecule type" value="Genomic_DNA"/>
</dbReference>
<dbReference type="InParanoid" id="A8P0U4"/>
<organism evidence="3 4">
    <name type="scientific">Coprinopsis cinerea (strain Okayama-7 / 130 / ATCC MYA-4618 / FGSC 9003)</name>
    <name type="common">Inky cap fungus</name>
    <name type="synonym">Hormographiella aspergillata</name>
    <dbReference type="NCBI Taxonomy" id="240176"/>
    <lineage>
        <taxon>Eukaryota</taxon>
        <taxon>Fungi</taxon>
        <taxon>Dikarya</taxon>
        <taxon>Basidiomycota</taxon>
        <taxon>Agaricomycotina</taxon>
        <taxon>Agaricomycetes</taxon>
        <taxon>Agaricomycetidae</taxon>
        <taxon>Agaricales</taxon>
        <taxon>Agaricineae</taxon>
        <taxon>Psathyrellaceae</taxon>
        <taxon>Coprinopsis</taxon>
    </lineage>
</organism>
<keyword evidence="4" id="KW-1185">Reference proteome</keyword>
<dbReference type="KEGG" id="cci:CC1G_09517"/>
<dbReference type="RefSeq" id="XP_001837966.1">
    <property type="nucleotide sequence ID" value="XM_001837914.1"/>
</dbReference>
<feature type="compositionally biased region" description="Polar residues" evidence="1">
    <location>
        <begin position="300"/>
        <end position="318"/>
    </location>
</feature>
<keyword evidence="2" id="KW-0472">Membrane</keyword>
<keyword evidence="2" id="KW-1133">Transmembrane helix</keyword>
<feature type="transmembrane region" description="Helical" evidence="2">
    <location>
        <begin position="121"/>
        <end position="142"/>
    </location>
</feature>
<dbReference type="STRING" id="240176.A8P0U4"/>
<dbReference type="OMA" id="ARTAGHY"/>
<feature type="transmembrane region" description="Helical" evidence="2">
    <location>
        <begin position="69"/>
        <end position="88"/>
    </location>
</feature>
<reference evidence="3 4" key="1">
    <citation type="journal article" date="2010" name="Proc. Natl. Acad. Sci. U.S.A.">
        <title>Insights into evolution of multicellular fungi from the assembled chromosomes of the mushroom Coprinopsis cinerea (Coprinus cinereus).</title>
        <authorList>
            <person name="Stajich J.E."/>
            <person name="Wilke S.K."/>
            <person name="Ahren D."/>
            <person name="Au C.H."/>
            <person name="Birren B.W."/>
            <person name="Borodovsky M."/>
            <person name="Burns C."/>
            <person name="Canback B."/>
            <person name="Casselton L.A."/>
            <person name="Cheng C.K."/>
            <person name="Deng J."/>
            <person name="Dietrich F.S."/>
            <person name="Fargo D.C."/>
            <person name="Farman M.L."/>
            <person name="Gathman A.C."/>
            <person name="Goldberg J."/>
            <person name="Guigo R."/>
            <person name="Hoegger P.J."/>
            <person name="Hooker J.B."/>
            <person name="Huggins A."/>
            <person name="James T.Y."/>
            <person name="Kamada T."/>
            <person name="Kilaru S."/>
            <person name="Kodira C."/>
            <person name="Kues U."/>
            <person name="Kupfer D."/>
            <person name="Kwan H.S."/>
            <person name="Lomsadze A."/>
            <person name="Li W."/>
            <person name="Lilly W.W."/>
            <person name="Ma L.J."/>
            <person name="Mackey A.J."/>
            <person name="Manning G."/>
            <person name="Martin F."/>
            <person name="Muraguchi H."/>
            <person name="Natvig D.O."/>
            <person name="Palmerini H."/>
            <person name="Ramesh M.A."/>
            <person name="Rehmeyer C.J."/>
            <person name="Roe B.A."/>
            <person name="Shenoy N."/>
            <person name="Stanke M."/>
            <person name="Ter-Hovhannisyan V."/>
            <person name="Tunlid A."/>
            <person name="Velagapudi R."/>
            <person name="Vision T.J."/>
            <person name="Zeng Q."/>
            <person name="Zolan M.E."/>
            <person name="Pukkila P.J."/>
        </authorList>
    </citation>
    <scope>NUCLEOTIDE SEQUENCE [LARGE SCALE GENOMIC DNA]</scope>
    <source>
        <strain evidence="4">Okayama-7 / 130 / ATCC MYA-4618 / FGSC 9003</strain>
    </source>
</reference>
<proteinExistence type="predicted"/>
<protein>
    <submittedName>
        <fullName evidence="3">Uncharacterized protein</fullName>
    </submittedName>
</protein>
<feature type="transmembrane region" description="Helical" evidence="2">
    <location>
        <begin position="227"/>
        <end position="255"/>
    </location>
</feature>